<gene>
    <name evidence="2" type="ORF">SISNIDRAFT_464649</name>
</gene>
<evidence type="ECO:0000313" key="2">
    <source>
        <dbReference type="EMBL" id="KZS95658.1"/>
    </source>
</evidence>
<feature type="region of interest" description="Disordered" evidence="1">
    <location>
        <begin position="1"/>
        <end position="39"/>
    </location>
</feature>
<keyword evidence="3" id="KW-1185">Reference proteome</keyword>
<name>A0A164X5R3_9AGAM</name>
<protein>
    <submittedName>
        <fullName evidence="2">Uncharacterized protein</fullName>
    </submittedName>
</protein>
<dbReference type="Proteomes" id="UP000076722">
    <property type="component" value="Unassembled WGS sequence"/>
</dbReference>
<feature type="compositionally biased region" description="Basic and acidic residues" evidence="1">
    <location>
        <begin position="1"/>
        <end position="17"/>
    </location>
</feature>
<accession>A0A164X5R3</accession>
<evidence type="ECO:0000313" key="3">
    <source>
        <dbReference type="Proteomes" id="UP000076722"/>
    </source>
</evidence>
<proteinExistence type="predicted"/>
<evidence type="ECO:0000256" key="1">
    <source>
        <dbReference type="SAM" id="MobiDB-lite"/>
    </source>
</evidence>
<sequence>MDNVYDKDSLHNHREAGGENSQRPSGGRGGHIGSDNRGTLAFELTEANLRKSQSLTFMEGGNGSIGGDGGDGGDVLTRNEGLLSVNAPGAVIRGGAGGHASGPSGNVEGASVTNSDNSQVHVEHDNVQVPANS</sequence>
<feature type="compositionally biased region" description="Polar residues" evidence="1">
    <location>
        <begin position="111"/>
        <end position="120"/>
    </location>
</feature>
<organism evidence="2 3">
    <name type="scientific">Sistotremastrum niveocremeum HHB9708</name>
    <dbReference type="NCBI Taxonomy" id="1314777"/>
    <lineage>
        <taxon>Eukaryota</taxon>
        <taxon>Fungi</taxon>
        <taxon>Dikarya</taxon>
        <taxon>Basidiomycota</taxon>
        <taxon>Agaricomycotina</taxon>
        <taxon>Agaricomycetes</taxon>
        <taxon>Sistotremastrales</taxon>
        <taxon>Sistotremastraceae</taxon>
        <taxon>Sertulicium</taxon>
        <taxon>Sertulicium niveocremeum</taxon>
    </lineage>
</organism>
<feature type="region of interest" description="Disordered" evidence="1">
    <location>
        <begin position="93"/>
        <end position="133"/>
    </location>
</feature>
<dbReference type="AlphaFoldDB" id="A0A164X5R3"/>
<reference evidence="2 3" key="1">
    <citation type="journal article" date="2016" name="Mol. Biol. Evol.">
        <title>Comparative Genomics of Early-Diverging Mushroom-Forming Fungi Provides Insights into the Origins of Lignocellulose Decay Capabilities.</title>
        <authorList>
            <person name="Nagy L.G."/>
            <person name="Riley R."/>
            <person name="Tritt A."/>
            <person name="Adam C."/>
            <person name="Daum C."/>
            <person name="Floudas D."/>
            <person name="Sun H."/>
            <person name="Yadav J.S."/>
            <person name="Pangilinan J."/>
            <person name="Larsson K.H."/>
            <person name="Matsuura K."/>
            <person name="Barry K."/>
            <person name="Labutti K."/>
            <person name="Kuo R."/>
            <person name="Ohm R.A."/>
            <person name="Bhattacharya S.S."/>
            <person name="Shirouzu T."/>
            <person name="Yoshinaga Y."/>
            <person name="Martin F.M."/>
            <person name="Grigoriev I.V."/>
            <person name="Hibbett D.S."/>
        </authorList>
    </citation>
    <scope>NUCLEOTIDE SEQUENCE [LARGE SCALE GENOMIC DNA]</scope>
    <source>
        <strain evidence="2 3">HHB9708</strain>
    </source>
</reference>
<dbReference type="EMBL" id="KV419401">
    <property type="protein sequence ID" value="KZS95658.1"/>
    <property type="molecule type" value="Genomic_DNA"/>
</dbReference>